<dbReference type="PROSITE" id="PS50893">
    <property type="entry name" value="ABC_TRANSPORTER_2"/>
    <property type="match status" value="1"/>
</dbReference>
<dbReference type="PANTHER" id="PTHR24220:SF666">
    <property type="entry name" value="HEMIN IMPORT ATP-BINDING PROTEIN HRTA-RELATED"/>
    <property type="match status" value="1"/>
</dbReference>
<evidence type="ECO:0000256" key="5">
    <source>
        <dbReference type="ARBA" id="ARBA00022741"/>
    </source>
</evidence>
<dbReference type="Proteomes" id="UP000064189">
    <property type="component" value="Unassembled WGS sequence"/>
</dbReference>
<evidence type="ECO:0000256" key="7">
    <source>
        <dbReference type="ARBA" id="ARBA00023136"/>
    </source>
</evidence>
<dbReference type="InterPro" id="IPR015854">
    <property type="entry name" value="ABC_transpr_LolD-like"/>
</dbReference>
<proteinExistence type="inferred from homology"/>
<dbReference type="AlphaFoldDB" id="A0A109N2G5"/>
<keyword evidence="3" id="KW-0813">Transport</keyword>
<gene>
    <name evidence="12" type="ORF">AS888_13415</name>
</gene>
<comment type="caution">
    <text evidence="12">The sequence shown here is derived from an EMBL/GenBank/DDBJ whole genome shotgun (WGS) entry which is preliminary data.</text>
</comment>
<evidence type="ECO:0000256" key="10">
    <source>
        <dbReference type="ARBA" id="ARBA00024721"/>
    </source>
</evidence>
<comment type="subcellular location">
    <subcellularLocation>
        <location evidence="1">Cell membrane</location>
        <topology evidence="1">Peripheral membrane protein</topology>
    </subcellularLocation>
</comment>
<comment type="function">
    <text evidence="10">Part of the ABC transporter complex hrt involved in hemin import. Responsible for energy coupling to the transport system.</text>
</comment>
<protein>
    <recommendedName>
        <fullName evidence="9">Putative hemin import ATP-binding protein HrtA</fullName>
    </recommendedName>
</protein>
<comment type="subunit">
    <text evidence="2">The complex is composed of two ATP-binding proteins (HrtA), two transmembrane proteins (HrtB) and a solute-binding protein.</text>
</comment>
<evidence type="ECO:0000256" key="4">
    <source>
        <dbReference type="ARBA" id="ARBA00022475"/>
    </source>
</evidence>
<organism evidence="12 13">
    <name type="scientific">Peribacillus simplex</name>
    <dbReference type="NCBI Taxonomy" id="1478"/>
    <lineage>
        <taxon>Bacteria</taxon>
        <taxon>Bacillati</taxon>
        <taxon>Bacillota</taxon>
        <taxon>Bacilli</taxon>
        <taxon>Bacillales</taxon>
        <taxon>Bacillaceae</taxon>
        <taxon>Peribacillus</taxon>
    </lineage>
</organism>
<evidence type="ECO:0000259" key="11">
    <source>
        <dbReference type="PROSITE" id="PS50893"/>
    </source>
</evidence>
<reference evidence="12 13" key="1">
    <citation type="submission" date="2015-11" db="EMBL/GenBank/DDBJ databases">
        <title>Genome Sequence of Bacillus simplex strain VanAntwerpen2.</title>
        <authorList>
            <person name="Couger M.B."/>
        </authorList>
    </citation>
    <scope>NUCLEOTIDE SEQUENCE [LARGE SCALE GENOMIC DNA]</scope>
    <source>
        <strain evidence="12 13">VanAntwerpen02</strain>
    </source>
</reference>
<sequence length="235" mass="25762">MGDKLLFENISKIYGEGDNMVTALDDISLAVRAGEFVAIAGPSGSGKSTFLSIAGALLSPSKGRILLDEKDITSLPSKELTRVRLEKIGFIFQAANLVPYLTVREQLLLLSELTGKRDKKAVIKADDLLSHLGLEHRADHLPEALSGGERQRVAIGRSLMNDPEIILADEPTASLDSKRGRDVVEMLVHEVKARNKAAIMVTHDERMLDLCDRVIHIIDGKIFTNGDTEKRANLQ</sequence>
<dbReference type="PANTHER" id="PTHR24220">
    <property type="entry name" value="IMPORT ATP-BINDING PROTEIN"/>
    <property type="match status" value="1"/>
</dbReference>
<dbReference type="SMART" id="SM00382">
    <property type="entry name" value="AAA"/>
    <property type="match status" value="1"/>
</dbReference>
<keyword evidence="7" id="KW-0472">Membrane</keyword>
<evidence type="ECO:0000313" key="13">
    <source>
        <dbReference type="Proteomes" id="UP000064189"/>
    </source>
</evidence>
<dbReference type="GO" id="GO:0016887">
    <property type="term" value="F:ATP hydrolysis activity"/>
    <property type="evidence" value="ECO:0007669"/>
    <property type="project" value="InterPro"/>
</dbReference>
<dbReference type="SUPFAM" id="SSF52540">
    <property type="entry name" value="P-loop containing nucleoside triphosphate hydrolases"/>
    <property type="match status" value="1"/>
</dbReference>
<feature type="domain" description="ABC transporter" evidence="11">
    <location>
        <begin position="5"/>
        <end position="234"/>
    </location>
</feature>
<dbReference type="PROSITE" id="PS00211">
    <property type="entry name" value="ABC_TRANSPORTER_1"/>
    <property type="match status" value="1"/>
</dbReference>
<keyword evidence="13" id="KW-1185">Reference proteome</keyword>
<name>A0A109N2G5_9BACI</name>
<dbReference type="Gene3D" id="3.40.50.300">
    <property type="entry name" value="P-loop containing nucleotide triphosphate hydrolases"/>
    <property type="match status" value="1"/>
</dbReference>
<evidence type="ECO:0000256" key="1">
    <source>
        <dbReference type="ARBA" id="ARBA00004202"/>
    </source>
</evidence>
<dbReference type="InterPro" id="IPR017911">
    <property type="entry name" value="MacB-like_ATP-bd"/>
</dbReference>
<dbReference type="RefSeq" id="WP_061140575.1">
    <property type="nucleotide sequence ID" value="NZ_LNNH01000007.1"/>
</dbReference>
<dbReference type="CDD" id="cd03255">
    <property type="entry name" value="ABC_MJ0796_LolCDE_FtsE"/>
    <property type="match status" value="1"/>
</dbReference>
<dbReference type="InterPro" id="IPR017871">
    <property type="entry name" value="ABC_transporter-like_CS"/>
</dbReference>
<evidence type="ECO:0000256" key="8">
    <source>
        <dbReference type="ARBA" id="ARBA00024359"/>
    </source>
</evidence>
<dbReference type="GO" id="GO:0005524">
    <property type="term" value="F:ATP binding"/>
    <property type="evidence" value="ECO:0007669"/>
    <property type="project" value="UniProtKB-KW"/>
</dbReference>
<comment type="similarity">
    <text evidence="8">Belongs to the ABC transporter superfamily. HrtA family.</text>
</comment>
<dbReference type="Pfam" id="PF00005">
    <property type="entry name" value="ABC_tran"/>
    <property type="match status" value="1"/>
</dbReference>
<dbReference type="InterPro" id="IPR003439">
    <property type="entry name" value="ABC_transporter-like_ATP-bd"/>
</dbReference>
<dbReference type="InterPro" id="IPR003593">
    <property type="entry name" value="AAA+_ATPase"/>
</dbReference>
<accession>A0A109N2G5</accession>
<dbReference type="EMBL" id="LNNH01000007">
    <property type="protein sequence ID" value="KWW22266.1"/>
    <property type="molecule type" value="Genomic_DNA"/>
</dbReference>
<dbReference type="FunFam" id="3.40.50.300:FF:000032">
    <property type="entry name" value="Export ABC transporter ATP-binding protein"/>
    <property type="match status" value="1"/>
</dbReference>
<dbReference type="InterPro" id="IPR027417">
    <property type="entry name" value="P-loop_NTPase"/>
</dbReference>
<evidence type="ECO:0000256" key="6">
    <source>
        <dbReference type="ARBA" id="ARBA00022840"/>
    </source>
</evidence>
<keyword evidence="6 12" id="KW-0067">ATP-binding</keyword>
<dbReference type="GO" id="GO:0005886">
    <property type="term" value="C:plasma membrane"/>
    <property type="evidence" value="ECO:0007669"/>
    <property type="project" value="UniProtKB-SubCell"/>
</dbReference>
<dbReference type="GO" id="GO:0098796">
    <property type="term" value="C:membrane protein complex"/>
    <property type="evidence" value="ECO:0007669"/>
    <property type="project" value="UniProtKB-ARBA"/>
</dbReference>
<evidence type="ECO:0000256" key="9">
    <source>
        <dbReference type="ARBA" id="ARBA00024432"/>
    </source>
</evidence>
<evidence type="ECO:0000256" key="2">
    <source>
        <dbReference type="ARBA" id="ARBA00011131"/>
    </source>
</evidence>
<dbReference type="GO" id="GO:0022857">
    <property type="term" value="F:transmembrane transporter activity"/>
    <property type="evidence" value="ECO:0007669"/>
    <property type="project" value="UniProtKB-ARBA"/>
</dbReference>
<keyword evidence="5" id="KW-0547">Nucleotide-binding</keyword>
<evidence type="ECO:0000313" key="12">
    <source>
        <dbReference type="EMBL" id="KWW22266.1"/>
    </source>
</evidence>
<keyword evidence="4" id="KW-1003">Cell membrane</keyword>
<evidence type="ECO:0000256" key="3">
    <source>
        <dbReference type="ARBA" id="ARBA00022448"/>
    </source>
</evidence>